<comment type="caution">
    <text evidence="3">Lacks conserved residue(s) required for the propagation of feature annotation.</text>
</comment>
<evidence type="ECO:0000256" key="4">
    <source>
        <dbReference type="SAM" id="MobiDB-lite"/>
    </source>
</evidence>
<comment type="caution">
    <text evidence="5">The sequence shown here is derived from an EMBL/GenBank/DDBJ whole genome shotgun (WGS) entry which is preliminary data.</text>
</comment>
<evidence type="ECO:0000313" key="5">
    <source>
        <dbReference type="EMBL" id="CAA2939518.1"/>
    </source>
</evidence>
<organism evidence="5 6">
    <name type="scientific">Olea europaea subsp. europaea</name>
    <dbReference type="NCBI Taxonomy" id="158383"/>
    <lineage>
        <taxon>Eukaryota</taxon>
        <taxon>Viridiplantae</taxon>
        <taxon>Streptophyta</taxon>
        <taxon>Embryophyta</taxon>
        <taxon>Tracheophyta</taxon>
        <taxon>Spermatophyta</taxon>
        <taxon>Magnoliopsida</taxon>
        <taxon>eudicotyledons</taxon>
        <taxon>Gunneridae</taxon>
        <taxon>Pentapetalae</taxon>
        <taxon>asterids</taxon>
        <taxon>lamiids</taxon>
        <taxon>Lamiales</taxon>
        <taxon>Oleaceae</taxon>
        <taxon>Oleeae</taxon>
        <taxon>Olea</taxon>
    </lineage>
</organism>
<feature type="region of interest" description="SAW" evidence="3">
    <location>
        <begin position="517"/>
        <end position="593"/>
    </location>
</feature>
<keyword evidence="1" id="KW-0805">Transcription regulation</keyword>
<name>A0A8S0PC41_OLEEU</name>
<feature type="region of interest" description="Leucine repeat II (LRII)" evidence="3">
    <location>
        <begin position="382"/>
        <end position="414"/>
    </location>
</feature>
<feature type="region of interest" description="Disordered" evidence="4">
    <location>
        <begin position="1"/>
        <end position="36"/>
    </location>
</feature>
<keyword evidence="2" id="KW-0804">Transcription</keyword>
<dbReference type="Proteomes" id="UP000594638">
    <property type="component" value="Unassembled WGS sequence"/>
</dbReference>
<dbReference type="Gramene" id="OE9A038789T1">
    <property type="protein sequence ID" value="OE9A038789C1"/>
    <property type="gene ID" value="OE9A038789"/>
</dbReference>
<evidence type="ECO:0008006" key="7">
    <source>
        <dbReference type="Google" id="ProtNLM"/>
    </source>
</evidence>
<evidence type="ECO:0000313" key="6">
    <source>
        <dbReference type="Proteomes" id="UP000594638"/>
    </source>
</evidence>
<dbReference type="PANTHER" id="PTHR31636">
    <property type="entry name" value="OSJNBA0084A10.13 PROTEIN-RELATED"/>
    <property type="match status" value="1"/>
</dbReference>
<evidence type="ECO:0000256" key="1">
    <source>
        <dbReference type="ARBA" id="ARBA00023015"/>
    </source>
</evidence>
<dbReference type="EMBL" id="CACTIH010000043">
    <property type="protein sequence ID" value="CAA2939518.1"/>
    <property type="molecule type" value="Genomic_DNA"/>
</dbReference>
<dbReference type="AlphaFoldDB" id="A0A8S0PC41"/>
<evidence type="ECO:0000256" key="2">
    <source>
        <dbReference type="ARBA" id="ARBA00023163"/>
    </source>
</evidence>
<accession>A0A8S0PC41</accession>
<protein>
    <recommendedName>
        <fullName evidence="7">DELLA protein RGL1</fullName>
    </recommendedName>
</protein>
<dbReference type="Pfam" id="PF03514">
    <property type="entry name" value="GRAS"/>
    <property type="match status" value="1"/>
</dbReference>
<dbReference type="InterPro" id="IPR005202">
    <property type="entry name" value="TF_GRAS"/>
</dbReference>
<proteinExistence type="inferred from homology"/>
<evidence type="ECO:0000256" key="3">
    <source>
        <dbReference type="PROSITE-ProRule" id="PRU01191"/>
    </source>
</evidence>
<gene>
    <name evidence="5" type="ORF">OLEA9_A038789</name>
</gene>
<sequence length="595" mass="67431">MLNEVFHTEQLNTDEDSDEYNSSKSTGIGEGENFANQNGVFEGGECGLTEFDLISSCMDSFEVRDSIPQPGPFTSEFHIDQQLQQFTDFGSFDDLYLDVVSPPFQSFDDEFWKLINVKSQDSELIEPEKKRQYAIPPRSLEILKKYGNQQRRLNGKKINVSSYEMQRSSFSFSALSAEIIIKLAAEKFIRSNSRNSSEISMLSHPYTGSILGPSTVDSKEIQLVQILLSSAEKVGEKQYERAIKLLRECDRTSSSEGTPVQRLVFYFSEALYEKIDRETGRITPKGLGKKSEDPLKALKCKDSILIAFCYELPLARVTSFTAIQALVEHLTEARKVHIIDLEIRNGIHCITLMQALSTRCKNPIEHLTITAVGIKSKEKLEETGRRLTSFAQSLNFHFSFNIVVEEDILDLNINLFKFDTDEAVAVYAAYALTTMIGCPDRLKHIMEVIRTINPCVMIVTEIEANCNSPIFVDRFVESLFYYGAFFDTLADCMKNDEKNRRDAESTCCSSAIRNIVGTRGKERKVRLVSINVWRAFFEMFQLVDIELSMSSMYQANLVLKNFTSGNSTTFDMNGKCLTIGWKGTPLTSISAWKFQ</sequence>
<keyword evidence="6" id="KW-1185">Reference proteome</keyword>
<comment type="similarity">
    <text evidence="3">Belongs to the GRAS family.</text>
</comment>
<dbReference type="OrthoDB" id="770224at2759"/>
<feature type="short sequence motif" description="VHIID" evidence="3">
    <location>
        <begin position="336"/>
        <end position="340"/>
    </location>
</feature>
<dbReference type="PROSITE" id="PS50985">
    <property type="entry name" value="GRAS"/>
    <property type="match status" value="1"/>
</dbReference>
<reference evidence="5 6" key="1">
    <citation type="submission" date="2019-12" db="EMBL/GenBank/DDBJ databases">
        <authorList>
            <person name="Alioto T."/>
            <person name="Alioto T."/>
            <person name="Gomez Garrido J."/>
        </authorList>
    </citation>
    <scope>NUCLEOTIDE SEQUENCE [LARGE SCALE GENOMIC DNA]</scope>
</reference>